<protein>
    <submittedName>
        <fullName evidence="1">Uncharacterized protein</fullName>
    </submittedName>
</protein>
<sequence>MPRKLDLNAYHTACDKVLSSDQGCAIQLLGGLVGWIASEVVPDIKILEGPSLTHKELVAVHSDKIFIDDKADYIKVEIVCGVYLQLEEASMTASHLSWWPKHDIWMGGGYAIPQWSPDAEKFYQDWLAGWKKGSLS</sequence>
<name>A0A9P5TGE9_GYMJU</name>
<comment type="caution">
    <text evidence="1">The sequence shown here is derived from an EMBL/GenBank/DDBJ whole genome shotgun (WGS) entry which is preliminary data.</text>
</comment>
<evidence type="ECO:0000313" key="1">
    <source>
        <dbReference type="EMBL" id="KAF8871731.1"/>
    </source>
</evidence>
<dbReference type="OrthoDB" id="3018288at2759"/>
<dbReference type="Proteomes" id="UP000724874">
    <property type="component" value="Unassembled WGS sequence"/>
</dbReference>
<accession>A0A9P5TGE9</accession>
<keyword evidence="2" id="KW-1185">Reference proteome</keyword>
<organism evidence="1 2">
    <name type="scientific">Gymnopilus junonius</name>
    <name type="common">Spectacular rustgill mushroom</name>
    <name type="synonym">Gymnopilus spectabilis subsp. junonius</name>
    <dbReference type="NCBI Taxonomy" id="109634"/>
    <lineage>
        <taxon>Eukaryota</taxon>
        <taxon>Fungi</taxon>
        <taxon>Dikarya</taxon>
        <taxon>Basidiomycota</taxon>
        <taxon>Agaricomycotina</taxon>
        <taxon>Agaricomycetes</taxon>
        <taxon>Agaricomycetidae</taxon>
        <taxon>Agaricales</taxon>
        <taxon>Agaricineae</taxon>
        <taxon>Hymenogastraceae</taxon>
        <taxon>Gymnopilus</taxon>
    </lineage>
</organism>
<proteinExistence type="predicted"/>
<reference evidence="1" key="1">
    <citation type="submission" date="2020-11" db="EMBL/GenBank/DDBJ databases">
        <authorList>
            <consortium name="DOE Joint Genome Institute"/>
            <person name="Ahrendt S."/>
            <person name="Riley R."/>
            <person name="Andreopoulos W."/>
            <person name="LaButti K."/>
            <person name="Pangilinan J."/>
            <person name="Ruiz-duenas F.J."/>
            <person name="Barrasa J.M."/>
            <person name="Sanchez-Garcia M."/>
            <person name="Camarero S."/>
            <person name="Miyauchi S."/>
            <person name="Serrano A."/>
            <person name="Linde D."/>
            <person name="Babiker R."/>
            <person name="Drula E."/>
            <person name="Ayuso-Fernandez I."/>
            <person name="Pacheco R."/>
            <person name="Padilla G."/>
            <person name="Ferreira P."/>
            <person name="Barriuso J."/>
            <person name="Kellner H."/>
            <person name="Castanera R."/>
            <person name="Alfaro M."/>
            <person name="Ramirez L."/>
            <person name="Pisabarro A.G."/>
            <person name="Kuo A."/>
            <person name="Tritt A."/>
            <person name="Lipzen A."/>
            <person name="He G."/>
            <person name="Yan M."/>
            <person name="Ng V."/>
            <person name="Cullen D."/>
            <person name="Martin F."/>
            <person name="Rosso M.-N."/>
            <person name="Henrissat B."/>
            <person name="Hibbett D."/>
            <person name="Martinez A.T."/>
            <person name="Grigoriev I.V."/>
        </authorList>
    </citation>
    <scope>NUCLEOTIDE SEQUENCE</scope>
    <source>
        <strain evidence="1">AH 44721</strain>
    </source>
</reference>
<gene>
    <name evidence="1" type="ORF">CPB84DRAFT_1753892</name>
</gene>
<dbReference type="EMBL" id="JADNYJ010000295">
    <property type="protein sequence ID" value="KAF8871731.1"/>
    <property type="molecule type" value="Genomic_DNA"/>
</dbReference>
<dbReference type="AlphaFoldDB" id="A0A9P5TGE9"/>
<evidence type="ECO:0000313" key="2">
    <source>
        <dbReference type="Proteomes" id="UP000724874"/>
    </source>
</evidence>